<gene>
    <name evidence="9" type="ORF">EgrG_001005100</name>
</gene>
<dbReference type="InterPro" id="IPR045124">
    <property type="entry name" value="Su(sable)-like"/>
</dbReference>
<feature type="compositionally biased region" description="Acidic residues" evidence="7">
    <location>
        <begin position="1"/>
        <end position="22"/>
    </location>
</feature>
<dbReference type="PANTHER" id="PTHR13119">
    <property type="entry name" value="ZINC FINGER CCCH DOMAIN-CONTAINING PROTEI"/>
    <property type="match status" value="1"/>
</dbReference>
<feature type="region of interest" description="Disordered" evidence="7">
    <location>
        <begin position="1"/>
        <end position="104"/>
    </location>
</feature>
<evidence type="ECO:0000313" key="11">
    <source>
        <dbReference type="WBParaSite" id="EgrG_001005100"/>
    </source>
</evidence>
<dbReference type="Pfam" id="PF14608">
    <property type="entry name" value="zf-CCCH_2"/>
    <property type="match status" value="1"/>
</dbReference>
<dbReference type="GO" id="GO:0003723">
    <property type="term" value="F:RNA binding"/>
    <property type="evidence" value="ECO:0007669"/>
    <property type="project" value="InterPro"/>
</dbReference>
<evidence type="ECO:0000256" key="3">
    <source>
        <dbReference type="ARBA" id="ARBA00022737"/>
    </source>
</evidence>
<dbReference type="Proteomes" id="UP000492820">
    <property type="component" value="Unassembled WGS sequence"/>
</dbReference>
<dbReference type="GO" id="GO:0008270">
    <property type="term" value="F:zinc ion binding"/>
    <property type="evidence" value="ECO:0007669"/>
    <property type="project" value="UniProtKB-KW"/>
</dbReference>
<keyword evidence="2 6" id="KW-0479">Metal-binding</keyword>
<evidence type="ECO:0000256" key="1">
    <source>
        <dbReference type="ARBA" id="ARBA00022553"/>
    </source>
</evidence>
<dbReference type="Pfam" id="PF00642">
    <property type="entry name" value="zf-CCCH"/>
    <property type="match status" value="1"/>
</dbReference>
<feature type="compositionally biased region" description="Pro residues" evidence="7">
    <location>
        <begin position="303"/>
        <end position="323"/>
    </location>
</feature>
<feature type="region of interest" description="Disordered" evidence="7">
    <location>
        <begin position="544"/>
        <end position="572"/>
    </location>
</feature>
<dbReference type="GO" id="GO:0045892">
    <property type="term" value="P:negative regulation of DNA-templated transcription"/>
    <property type="evidence" value="ECO:0007669"/>
    <property type="project" value="InterPro"/>
</dbReference>
<evidence type="ECO:0000313" key="9">
    <source>
        <dbReference type="EMBL" id="CDS17308.1"/>
    </source>
</evidence>
<dbReference type="EMBL" id="LK028577">
    <property type="protein sequence ID" value="CDS17308.1"/>
    <property type="molecule type" value="Genomic_DNA"/>
</dbReference>
<feature type="domain" description="C3H1-type" evidence="8">
    <location>
        <begin position="173"/>
        <end position="196"/>
    </location>
</feature>
<feature type="compositionally biased region" description="Basic and acidic residues" evidence="7">
    <location>
        <begin position="284"/>
        <end position="302"/>
    </location>
</feature>
<evidence type="ECO:0000256" key="4">
    <source>
        <dbReference type="ARBA" id="ARBA00022771"/>
    </source>
</evidence>
<dbReference type="SMART" id="SM00356">
    <property type="entry name" value="ZnF_C3H1"/>
    <property type="match status" value="3"/>
</dbReference>
<keyword evidence="5 6" id="KW-0862">Zinc</keyword>
<dbReference type="Gene3D" id="4.10.1000.10">
    <property type="entry name" value="Zinc finger, CCCH-type"/>
    <property type="match status" value="1"/>
</dbReference>
<dbReference type="PROSITE" id="PS50103">
    <property type="entry name" value="ZF_C3H1"/>
    <property type="match status" value="3"/>
</dbReference>
<feature type="region of interest" description="Disordered" evidence="7">
    <location>
        <begin position="253"/>
        <end position="412"/>
    </location>
</feature>
<accession>A0A068WFX8</accession>
<evidence type="ECO:0000256" key="6">
    <source>
        <dbReference type="PROSITE-ProRule" id="PRU00723"/>
    </source>
</evidence>
<proteinExistence type="predicted"/>
<dbReference type="InterPro" id="IPR054361">
    <property type="entry name" value="Znf-CCCH_ZC3H4/6/8"/>
</dbReference>
<keyword evidence="4 6" id="KW-0863">Zinc-finger</keyword>
<dbReference type="GO" id="GO:0005634">
    <property type="term" value="C:nucleus"/>
    <property type="evidence" value="ECO:0007669"/>
    <property type="project" value="TreeGrafter"/>
</dbReference>
<evidence type="ECO:0000256" key="7">
    <source>
        <dbReference type="SAM" id="MobiDB-lite"/>
    </source>
</evidence>
<dbReference type="InterPro" id="IPR036855">
    <property type="entry name" value="Znf_CCCH_sf"/>
</dbReference>
<keyword evidence="3" id="KW-0677">Repeat</keyword>
<feature type="compositionally biased region" description="Polar residues" evidence="7">
    <location>
        <begin position="394"/>
        <end position="406"/>
    </location>
</feature>
<evidence type="ECO:0000313" key="10">
    <source>
        <dbReference type="Proteomes" id="UP000492820"/>
    </source>
</evidence>
<dbReference type="PANTHER" id="PTHR13119:SF12">
    <property type="entry name" value="PROTEIN SUPPRESSOR OF SABLE"/>
    <property type="match status" value="1"/>
</dbReference>
<feature type="zinc finger region" description="C3H1-type" evidence="6">
    <location>
        <begin position="116"/>
        <end position="143"/>
    </location>
</feature>
<feature type="domain" description="C3H1-type" evidence="8">
    <location>
        <begin position="116"/>
        <end position="143"/>
    </location>
</feature>
<dbReference type="OrthoDB" id="411372at2759"/>
<protein>
    <submittedName>
        <fullName evidence="9 11">Zinc finger CCCH domain containing protein 6</fullName>
    </submittedName>
</protein>
<dbReference type="WBParaSite" id="EgrG_001005100">
    <property type="protein sequence ID" value="EgrG_001005100"/>
    <property type="gene ID" value="EgrG_001005100"/>
</dbReference>
<reference evidence="9" key="2">
    <citation type="submission" date="2014-06" db="EMBL/GenBank/DDBJ databases">
        <authorList>
            <person name="Aslett M."/>
        </authorList>
    </citation>
    <scope>NUCLEOTIDE SEQUENCE</scope>
</reference>
<dbReference type="InterPro" id="IPR000571">
    <property type="entry name" value="Znf_CCCH"/>
</dbReference>
<evidence type="ECO:0000256" key="2">
    <source>
        <dbReference type="ARBA" id="ARBA00022723"/>
    </source>
</evidence>
<organism evidence="9">
    <name type="scientific">Echinococcus granulosus</name>
    <name type="common">Hydatid tapeworm</name>
    <dbReference type="NCBI Taxonomy" id="6210"/>
    <lineage>
        <taxon>Eukaryota</taxon>
        <taxon>Metazoa</taxon>
        <taxon>Spiralia</taxon>
        <taxon>Lophotrochozoa</taxon>
        <taxon>Platyhelminthes</taxon>
        <taxon>Cestoda</taxon>
        <taxon>Eucestoda</taxon>
        <taxon>Cyclophyllidea</taxon>
        <taxon>Taeniidae</taxon>
        <taxon>Echinococcus</taxon>
        <taxon>Echinococcus granulosus group</taxon>
    </lineage>
</organism>
<dbReference type="Pfam" id="PF22623">
    <property type="entry name" value="zf-CCCH_9"/>
    <property type="match status" value="1"/>
</dbReference>
<evidence type="ECO:0000256" key="5">
    <source>
        <dbReference type="ARBA" id="ARBA00022833"/>
    </source>
</evidence>
<feature type="compositionally biased region" description="Polar residues" evidence="7">
    <location>
        <begin position="366"/>
        <end position="384"/>
    </location>
</feature>
<feature type="compositionally biased region" description="Basic residues" evidence="7">
    <location>
        <begin position="89"/>
        <end position="102"/>
    </location>
</feature>
<feature type="region of interest" description="Disordered" evidence="7">
    <location>
        <begin position="480"/>
        <end position="508"/>
    </location>
</feature>
<dbReference type="AlphaFoldDB" id="A0A068WFX8"/>
<evidence type="ECO:0000259" key="8">
    <source>
        <dbReference type="PROSITE" id="PS50103"/>
    </source>
</evidence>
<dbReference type="SUPFAM" id="SSF90229">
    <property type="entry name" value="CCCH zinc finger"/>
    <property type="match status" value="3"/>
</dbReference>
<name>A0A068WFX8_ECHGR</name>
<reference evidence="11" key="3">
    <citation type="submission" date="2020-10" db="UniProtKB">
        <authorList>
            <consortium name="WormBaseParasite"/>
        </authorList>
    </citation>
    <scope>IDENTIFICATION</scope>
</reference>
<reference evidence="9 10" key="1">
    <citation type="journal article" date="2013" name="Nature">
        <title>The genomes of four tapeworm species reveal adaptations to parasitism.</title>
        <authorList>
            <person name="Tsai I.J."/>
            <person name="Zarowiecki M."/>
            <person name="Holroyd N."/>
            <person name="Garciarrubio A."/>
            <person name="Sanchez-Flores A."/>
            <person name="Brooks K.L."/>
            <person name="Tracey A."/>
            <person name="Bobes R.J."/>
            <person name="Fragoso G."/>
            <person name="Sciutto E."/>
            <person name="Aslett M."/>
            <person name="Beasley H."/>
            <person name="Bennett H.M."/>
            <person name="Cai J."/>
            <person name="Camicia F."/>
            <person name="Clark R."/>
            <person name="Cucher M."/>
            <person name="De Silva N."/>
            <person name="Day T.A."/>
            <person name="Deplazes P."/>
            <person name="Estrada K."/>
            <person name="Fernandez C."/>
            <person name="Holland P.W."/>
            <person name="Hou J."/>
            <person name="Hu S."/>
            <person name="Huckvale T."/>
            <person name="Hung S.S."/>
            <person name="Kamenetzky L."/>
            <person name="Keane J.A."/>
            <person name="Kiss F."/>
            <person name="Koziol U."/>
            <person name="Lambert O."/>
            <person name="Liu K."/>
            <person name="Luo X."/>
            <person name="Luo Y."/>
            <person name="Macchiaroli N."/>
            <person name="Nichol S."/>
            <person name="Paps J."/>
            <person name="Parkinson J."/>
            <person name="Pouchkina-Stantcheva N."/>
            <person name="Riddiford N."/>
            <person name="Rosenzvit M."/>
            <person name="Salinas G."/>
            <person name="Wasmuth J.D."/>
            <person name="Zamanian M."/>
            <person name="Zheng Y."/>
            <person name="Cai X."/>
            <person name="Soberon X."/>
            <person name="Olson P.D."/>
            <person name="Laclette J.P."/>
            <person name="Brehm K."/>
            <person name="Berriman M."/>
            <person name="Garciarrubio A."/>
            <person name="Bobes R.J."/>
            <person name="Fragoso G."/>
            <person name="Sanchez-Flores A."/>
            <person name="Estrada K."/>
            <person name="Cevallos M.A."/>
            <person name="Morett E."/>
            <person name="Gonzalez V."/>
            <person name="Portillo T."/>
            <person name="Ochoa-Leyva A."/>
            <person name="Jose M.V."/>
            <person name="Sciutto E."/>
            <person name="Landa A."/>
            <person name="Jimenez L."/>
            <person name="Valdes V."/>
            <person name="Carrero J.C."/>
            <person name="Larralde C."/>
            <person name="Morales-Montor J."/>
            <person name="Limon-Lason J."/>
            <person name="Soberon X."/>
            <person name="Laclette J.P."/>
        </authorList>
    </citation>
    <scope>NUCLEOTIDE SEQUENCE [LARGE SCALE GENOMIC DNA]</scope>
</reference>
<feature type="compositionally biased region" description="Basic and acidic residues" evidence="7">
    <location>
        <begin position="50"/>
        <end position="61"/>
    </location>
</feature>
<feature type="domain" description="C3H1-type" evidence="8">
    <location>
        <begin position="145"/>
        <end position="172"/>
    </location>
</feature>
<feature type="zinc finger region" description="C3H1-type" evidence="6">
    <location>
        <begin position="173"/>
        <end position="196"/>
    </location>
</feature>
<sequence>MSDSADFEEGEVDDLSDFEDGNPGDAGTVFPLGDGSCDESPSHRSASHGSWREAHRSKEVTDMGMSHKHGERTRESLLRFLSDDEPTSRRKNSGTKRKRKRREWVPCSGERAAGTRQDRAKCRFYLEGRCNKGYECPFSHGFTPAKKQELCKFYATSSCSKGSSCPFLHGEFPCKFFHLSKNCYHGSSCKFSHKPLTPSTRSLLDKLVDDQNRSSRSGENASFNREVSSVYAPSLTQFPHGALTEPYGDVDYRQMVHSGSPGMAIQPGVPCGLQPSPQAAGRRPPLESHPQHFRRPIDESHPRPPPGYGGPPPFRGPFPPPYRFHPGKSYPLPHRPPLASGNRELPMPYPPPRFRPPYHDNGGDNFYNNPSTNPDDYSPEQVTKITDLKKQETKPSSPSPQRSPINDQCEIPPKMTVSKDIVVYLNEKTSTGTPSVTFKWHVIPLELDKNPRQLPPSAANANPADPRLKARPQLPVLLNIPSASAEEKQSEVKSLPQSERRKRPKLTLNEMANTFARTGHRVQSKTPVLYSNILDPRLLKRQKIGSEAASPGAVPEEEQSLTPKALRVVFSP</sequence>
<feature type="zinc finger region" description="C3H1-type" evidence="6">
    <location>
        <begin position="145"/>
        <end position="172"/>
    </location>
</feature>
<keyword evidence="1" id="KW-0597">Phosphoprotein</keyword>